<dbReference type="GO" id="GO:0006888">
    <property type="term" value="P:endoplasmic reticulum to Golgi vesicle-mediated transport"/>
    <property type="evidence" value="ECO:0007669"/>
    <property type="project" value="InterPro"/>
</dbReference>
<dbReference type="GO" id="GO:0000139">
    <property type="term" value="C:Golgi membrane"/>
    <property type="evidence" value="ECO:0007669"/>
    <property type="project" value="UniProtKB-SubCell"/>
</dbReference>
<evidence type="ECO:0000256" key="1">
    <source>
        <dbReference type="ARBA" id="ARBA00004141"/>
    </source>
</evidence>
<evidence type="ECO:0000256" key="5">
    <source>
        <dbReference type="ARBA" id="ARBA00023136"/>
    </source>
</evidence>
<dbReference type="InterPro" id="IPR045231">
    <property type="entry name" value="Yip1/4-like"/>
</dbReference>
<feature type="transmembrane region" description="Helical" evidence="6">
    <location>
        <begin position="217"/>
        <end position="236"/>
    </location>
</feature>
<dbReference type="GO" id="GO:0005802">
    <property type="term" value="C:trans-Golgi network"/>
    <property type="evidence" value="ECO:0007669"/>
    <property type="project" value="TreeGrafter"/>
</dbReference>
<reference evidence="8" key="1">
    <citation type="submission" date="2021-05" db="EMBL/GenBank/DDBJ databases">
        <authorList>
            <person name="Alioto T."/>
            <person name="Alioto T."/>
            <person name="Gomez Garrido J."/>
        </authorList>
    </citation>
    <scope>NUCLEOTIDE SEQUENCE</scope>
</reference>
<dbReference type="AlphaFoldDB" id="A0A8D9DPY2"/>
<dbReference type="EMBL" id="HBUF01335396">
    <property type="protein sequence ID" value="CAG6697930.1"/>
    <property type="molecule type" value="Transcribed_RNA"/>
</dbReference>
<feature type="transmembrane region" description="Helical" evidence="6">
    <location>
        <begin position="104"/>
        <end position="126"/>
    </location>
</feature>
<dbReference type="EMBL" id="HBUF01372231">
    <property type="protein sequence ID" value="CAG6726734.1"/>
    <property type="molecule type" value="Transcribed_RNA"/>
</dbReference>
<feature type="transmembrane region" description="Helical" evidence="6">
    <location>
        <begin position="169"/>
        <end position="196"/>
    </location>
</feature>
<name>A0A8D9DPY2_9HEMI</name>
<evidence type="ECO:0000256" key="3">
    <source>
        <dbReference type="ARBA" id="ARBA00022692"/>
    </source>
</evidence>
<comment type="similarity">
    <text evidence="2 6">Belongs to the YIP1 family.</text>
</comment>
<dbReference type="EMBL" id="HBUF01148447">
    <property type="protein sequence ID" value="CAG6647714.1"/>
    <property type="molecule type" value="Transcribed_RNA"/>
</dbReference>
<protein>
    <recommendedName>
        <fullName evidence="6">Protein YIPF</fullName>
    </recommendedName>
</protein>
<dbReference type="EMBL" id="HBUF01148445">
    <property type="protein sequence ID" value="CAG6647708.1"/>
    <property type="molecule type" value="Transcribed_RNA"/>
</dbReference>
<dbReference type="EMBL" id="HBUF01335397">
    <property type="protein sequence ID" value="CAG6697932.1"/>
    <property type="molecule type" value="Transcribed_RNA"/>
</dbReference>
<evidence type="ECO:0000259" key="7">
    <source>
        <dbReference type="Pfam" id="PF04893"/>
    </source>
</evidence>
<dbReference type="EMBL" id="HBUF01548987">
    <property type="protein sequence ID" value="CAG6758192.1"/>
    <property type="molecule type" value="Transcribed_RNA"/>
</dbReference>
<dbReference type="EMBL" id="HBUF01148449">
    <property type="protein sequence ID" value="CAG6647720.1"/>
    <property type="molecule type" value="Transcribed_RNA"/>
</dbReference>
<dbReference type="EMBL" id="HBUF01148450">
    <property type="protein sequence ID" value="CAG6647724.1"/>
    <property type="molecule type" value="Transcribed_RNA"/>
</dbReference>
<evidence type="ECO:0000313" key="8">
    <source>
        <dbReference type="EMBL" id="CAG6726733.1"/>
    </source>
</evidence>
<keyword evidence="5 6" id="KW-0472">Membrane</keyword>
<sequence>MGDMYRWQEQKQAEDFSFQDFGMQDAPQEGGGAYMNPLQHSPVSALDRYQYATPKNIYQSIDNNYEDELPLLEELEIEPDKIAKRMLLILDPFRSCIYLEEYDLMGPIMLCFLLPTILLLSAKAYFSHVIGFGALCSFLMYCLLNIMSTQMVSAITVFSVLGYGLLPQILLAMIGVIMPLYSMLGFVLAFLCVMWSSYATSRILGVMMNTGETQSQLLLIAYPCALLYSVFTLLVLF</sequence>
<dbReference type="EMBL" id="HBUF01148451">
    <property type="protein sequence ID" value="CAG6647728.1"/>
    <property type="molecule type" value="Transcribed_RNA"/>
</dbReference>
<evidence type="ECO:0000256" key="4">
    <source>
        <dbReference type="ARBA" id="ARBA00022989"/>
    </source>
</evidence>
<organism evidence="8">
    <name type="scientific">Cacopsylla melanoneura</name>
    <dbReference type="NCBI Taxonomy" id="428564"/>
    <lineage>
        <taxon>Eukaryota</taxon>
        <taxon>Metazoa</taxon>
        <taxon>Ecdysozoa</taxon>
        <taxon>Arthropoda</taxon>
        <taxon>Hexapoda</taxon>
        <taxon>Insecta</taxon>
        <taxon>Pterygota</taxon>
        <taxon>Neoptera</taxon>
        <taxon>Paraneoptera</taxon>
        <taxon>Hemiptera</taxon>
        <taxon>Sternorrhyncha</taxon>
        <taxon>Psylloidea</taxon>
        <taxon>Psyllidae</taxon>
        <taxon>Psyllinae</taxon>
        <taxon>Cacopsylla</taxon>
    </lineage>
</organism>
<evidence type="ECO:0000256" key="6">
    <source>
        <dbReference type="RuleBase" id="RU361264"/>
    </source>
</evidence>
<dbReference type="EMBL" id="HBUF01148448">
    <property type="protein sequence ID" value="CAG6647717.1"/>
    <property type="molecule type" value="Transcribed_RNA"/>
</dbReference>
<keyword evidence="4 6" id="KW-1133">Transmembrane helix</keyword>
<dbReference type="InterPro" id="IPR006977">
    <property type="entry name" value="Yip1_dom"/>
</dbReference>
<proteinExistence type="inferred from homology"/>
<feature type="domain" description="Yip1" evidence="7">
    <location>
        <begin position="101"/>
        <end position="233"/>
    </location>
</feature>
<dbReference type="GO" id="GO:0048280">
    <property type="term" value="P:vesicle fusion with Golgi apparatus"/>
    <property type="evidence" value="ECO:0007669"/>
    <property type="project" value="TreeGrafter"/>
</dbReference>
<dbReference type="EMBL" id="HBUF01372230">
    <property type="protein sequence ID" value="CAG6726733.1"/>
    <property type="molecule type" value="Transcribed_RNA"/>
</dbReference>
<evidence type="ECO:0000256" key="2">
    <source>
        <dbReference type="ARBA" id="ARBA00010596"/>
    </source>
</evidence>
<accession>A0A8D9DPY2</accession>
<comment type="subcellular location">
    <subcellularLocation>
        <location evidence="6">Golgi apparatus membrane</location>
        <topology evidence="6">Multi-pass membrane protein</topology>
    </subcellularLocation>
    <subcellularLocation>
        <location evidence="1">Membrane</location>
        <topology evidence="1">Multi-pass membrane protein</topology>
    </subcellularLocation>
</comment>
<comment type="caution">
    <text evidence="6">Lacks conserved residue(s) required for the propagation of feature annotation.</text>
</comment>
<dbReference type="PANTHER" id="PTHR21236:SF2">
    <property type="entry name" value="PROTEIN YIPF"/>
    <property type="match status" value="1"/>
</dbReference>
<dbReference type="EMBL" id="HBUF01148446">
    <property type="protein sequence ID" value="CAG6647711.1"/>
    <property type="molecule type" value="Transcribed_RNA"/>
</dbReference>
<keyword evidence="3 6" id="KW-0812">Transmembrane</keyword>
<dbReference type="PANTHER" id="PTHR21236">
    <property type="entry name" value="GOLGI MEMBRANE PROTEIN YIP1"/>
    <property type="match status" value="1"/>
</dbReference>
<dbReference type="Pfam" id="PF04893">
    <property type="entry name" value="Yip1"/>
    <property type="match status" value="1"/>
</dbReference>